<reference evidence="1" key="1">
    <citation type="journal article" date="2022" name="bioRxiv">
        <title>Sequencing and chromosome-scale assembly of the giantPleurodeles waltlgenome.</title>
        <authorList>
            <person name="Brown T."/>
            <person name="Elewa A."/>
            <person name="Iarovenko S."/>
            <person name="Subramanian E."/>
            <person name="Araus A.J."/>
            <person name="Petzold A."/>
            <person name="Susuki M."/>
            <person name="Suzuki K.-i.T."/>
            <person name="Hayashi T."/>
            <person name="Toyoda A."/>
            <person name="Oliveira C."/>
            <person name="Osipova E."/>
            <person name="Leigh N.D."/>
            <person name="Simon A."/>
            <person name="Yun M.H."/>
        </authorList>
    </citation>
    <scope>NUCLEOTIDE SEQUENCE</scope>
    <source>
        <strain evidence="1">20211129_DDA</strain>
        <tissue evidence="1">Liver</tissue>
    </source>
</reference>
<keyword evidence="2" id="KW-1185">Reference proteome</keyword>
<dbReference type="EMBL" id="JANPWB010000006">
    <property type="protein sequence ID" value="KAJ1175600.1"/>
    <property type="molecule type" value="Genomic_DNA"/>
</dbReference>
<gene>
    <name evidence="1" type="ORF">NDU88_000887</name>
</gene>
<proteinExistence type="predicted"/>
<dbReference type="AlphaFoldDB" id="A0AAV7TG29"/>
<dbReference type="Proteomes" id="UP001066276">
    <property type="component" value="Chromosome 3_2"/>
</dbReference>
<evidence type="ECO:0000313" key="2">
    <source>
        <dbReference type="Proteomes" id="UP001066276"/>
    </source>
</evidence>
<evidence type="ECO:0000313" key="1">
    <source>
        <dbReference type="EMBL" id="KAJ1175600.1"/>
    </source>
</evidence>
<name>A0AAV7TG29_PLEWA</name>
<comment type="caution">
    <text evidence="1">The sequence shown here is derived from an EMBL/GenBank/DDBJ whole genome shotgun (WGS) entry which is preliminary data.</text>
</comment>
<sequence length="130" mass="14678">MDRDESRRTQNLLLNNARRIWHRFVLGGDKKPQYSPKIPLLDIPKVEGIAAKLDLSAWPEKGIQTVDDIFSGGHITTYEALADAHNLGHGDFITFGAVRQLIRTTWNCGNNEPTVAPILHELLNFTHRPN</sequence>
<accession>A0AAV7TG29</accession>
<protein>
    <submittedName>
        <fullName evidence="1">Uncharacterized protein</fullName>
    </submittedName>
</protein>
<organism evidence="1 2">
    <name type="scientific">Pleurodeles waltl</name>
    <name type="common">Iberian ribbed newt</name>
    <dbReference type="NCBI Taxonomy" id="8319"/>
    <lineage>
        <taxon>Eukaryota</taxon>
        <taxon>Metazoa</taxon>
        <taxon>Chordata</taxon>
        <taxon>Craniata</taxon>
        <taxon>Vertebrata</taxon>
        <taxon>Euteleostomi</taxon>
        <taxon>Amphibia</taxon>
        <taxon>Batrachia</taxon>
        <taxon>Caudata</taxon>
        <taxon>Salamandroidea</taxon>
        <taxon>Salamandridae</taxon>
        <taxon>Pleurodelinae</taxon>
        <taxon>Pleurodeles</taxon>
    </lineage>
</organism>